<dbReference type="Proteomes" id="UP000235672">
    <property type="component" value="Unassembled WGS sequence"/>
</dbReference>
<proteinExistence type="predicted"/>
<dbReference type="OrthoDB" id="448280at2759"/>
<sequence>MPPGTEQLYPVEAGSRLRSQFRLSRAKIQSYRYSVVLPFRRLAKLTPEYEQPQPQSPHNQYFPQTLRSRVPDKLDHEYGVELVKPSIVHSVIIGLKLGTAGSEFGTLYPVIVFHQMFEGLGIDARMPPIPFPKRLTWLLSANNIKVAAPGKPKHV</sequence>
<accession>A0A2J6PP30</accession>
<dbReference type="AlphaFoldDB" id="A0A2J6PP30"/>
<gene>
    <name evidence="1" type="ORF">NA56DRAFT_709444</name>
</gene>
<name>A0A2J6PP30_9HELO</name>
<dbReference type="EMBL" id="KZ613510">
    <property type="protein sequence ID" value="PMD15795.1"/>
    <property type="molecule type" value="Genomic_DNA"/>
</dbReference>
<evidence type="ECO:0000313" key="2">
    <source>
        <dbReference type="Proteomes" id="UP000235672"/>
    </source>
</evidence>
<organism evidence="1 2">
    <name type="scientific">Hyaloscypha hepaticicola</name>
    <dbReference type="NCBI Taxonomy" id="2082293"/>
    <lineage>
        <taxon>Eukaryota</taxon>
        <taxon>Fungi</taxon>
        <taxon>Dikarya</taxon>
        <taxon>Ascomycota</taxon>
        <taxon>Pezizomycotina</taxon>
        <taxon>Leotiomycetes</taxon>
        <taxon>Helotiales</taxon>
        <taxon>Hyaloscyphaceae</taxon>
        <taxon>Hyaloscypha</taxon>
    </lineage>
</organism>
<evidence type="ECO:0000313" key="1">
    <source>
        <dbReference type="EMBL" id="PMD15795.1"/>
    </source>
</evidence>
<dbReference type="STRING" id="1745343.A0A2J6PP30"/>
<protein>
    <submittedName>
        <fullName evidence="1">Uncharacterized protein</fullName>
    </submittedName>
</protein>
<reference evidence="1 2" key="1">
    <citation type="submission" date="2016-05" db="EMBL/GenBank/DDBJ databases">
        <title>A degradative enzymes factory behind the ericoid mycorrhizal symbiosis.</title>
        <authorList>
            <consortium name="DOE Joint Genome Institute"/>
            <person name="Martino E."/>
            <person name="Morin E."/>
            <person name="Grelet G."/>
            <person name="Kuo A."/>
            <person name="Kohler A."/>
            <person name="Daghino S."/>
            <person name="Barry K."/>
            <person name="Choi C."/>
            <person name="Cichocki N."/>
            <person name="Clum A."/>
            <person name="Copeland A."/>
            <person name="Hainaut M."/>
            <person name="Haridas S."/>
            <person name="Labutti K."/>
            <person name="Lindquist E."/>
            <person name="Lipzen A."/>
            <person name="Khouja H.-R."/>
            <person name="Murat C."/>
            <person name="Ohm R."/>
            <person name="Olson A."/>
            <person name="Spatafora J."/>
            <person name="Veneault-Fourrey C."/>
            <person name="Henrissat B."/>
            <person name="Grigoriev I."/>
            <person name="Martin F."/>
            <person name="Perotto S."/>
        </authorList>
    </citation>
    <scope>NUCLEOTIDE SEQUENCE [LARGE SCALE GENOMIC DNA]</scope>
    <source>
        <strain evidence="1 2">UAMH 7357</strain>
    </source>
</reference>
<keyword evidence="2" id="KW-1185">Reference proteome</keyword>